<feature type="transmembrane region" description="Helical" evidence="1">
    <location>
        <begin position="248"/>
        <end position="271"/>
    </location>
</feature>
<evidence type="ECO:0000256" key="1">
    <source>
        <dbReference type="SAM" id="Phobius"/>
    </source>
</evidence>
<dbReference type="PANTHER" id="PTHR39084:SF1">
    <property type="entry name" value="DUF4010 DOMAIN-CONTAINING PROTEIN"/>
    <property type="match status" value="1"/>
</dbReference>
<feature type="transmembrane region" description="Helical" evidence="1">
    <location>
        <begin position="318"/>
        <end position="336"/>
    </location>
</feature>
<dbReference type="Pfam" id="PF13194">
    <property type="entry name" value="DUF4010"/>
    <property type="match status" value="1"/>
</dbReference>
<feature type="transmembrane region" description="Helical" evidence="1">
    <location>
        <begin position="348"/>
        <end position="373"/>
    </location>
</feature>
<feature type="transmembrane region" description="Helical" evidence="1">
    <location>
        <begin position="64"/>
        <end position="83"/>
    </location>
</feature>
<keyword evidence="1" id="KW-0472">Membrane</keyword>
<dbReference type="RefSeq" id="WP_085120772.1">
    <property type="nucleotide sequence ID" value="NZ_FWZX01000001.1"/>
</dbReference>
<feature type="transmembrane region" description="Helical" evidence="1">
    <location>
        <begin position="379"/>
        <end position="404"/>
    </location>
</feature>
<dbReference type="Proteomes" id="UP000192917">
    <property type="component" value="Unassembled WGS sequence"/>
</dbReference>
<sequence length="439" mass="43987">MPAADLDSLSRLAVALAAGLLIGLERGWHARALAEGERVAGFRTFGLIGLLGGLASLLGQSQGLPVLAAGFLALGAVLAAGYWRGTAASHDLSATSAVAALVTFGLGAAAGEGELEVAGAGAVIVALLLGTKPQLHRLVERLEQAELLAVLKLLLMSVVLLPVLPDRGLGPWNALNPYRIWWMVVLIAGLSSIGYFAIRLAGPRRGILLTGLLGGLASSTATTVTLARRAAPAARPAMPGRPDGQARLIAAGILLACAVMFPRMLLVAAVIAPALLPVLAVPLAVAGVVAAAVGLWAAGREPAEGPSAAAGLKPENPFEFGTALKFGLLLAGILLLTAALRRWIGDEALYLIAAVSGLADVDAVTLSFSALVADGRTPALLAGGAILLVGAVNTLVKAAFGIALSRGRLTAWLAGGLGGALLAGAAAAAVEQLLLPAGP</sequence>
<feature type="domain" description="DUF4010" evidence="3">
    <location>
        <begin position="185"/>
        <end position="401"/>
    </location>
</feature>
<feature type="transmembrane region" description="Helical" evidence="1">
    <location>
        <begin position="207"/>
        <end position="228"/>
    </location>
</feature>
<keyword evidence="1" id="KW-1133">Transmembrane helix</keyword>
<protein>
    <submittedName>
        <fullName evidence="4">Uncharacterized membrane protein, DUF4010 family</fullName>
    </submittedName>
</protein>
<evidence type="ECO:0000313" key="5">
    <source>
        <dbReference type="Proteomes" id="UP000192917"/>
    </source>
</evidence>
<gene>
    <name evidence="4" type="ORF">SAMN05428998_101429</name>
</gene>
<feature type="transmembrane region" description="Helical" evidence="1">
    <location>
        <begin position="147"/>
        <end position="165"/>
    </location>
</feature>
<dbReference type="EMBL" id="FWZX01000001">
    <property type="protein sequence ID" value="SME91702.1"/>
    <property type="molecule type" value="Genomic_DNA"/>
</dbReference>
<evidence type="ECO:0000259" key="3">
    <source>
        <dbReference type="Pfam" id="PF13194"/>
    </source>
</evidence>
<dbReference type="InterPro" id="IPR049177">
    <property type="entry name" value="MgtC_SapB_SrpB_YhiD_N"/>
</dbReference>
<proteinExistence type="predicted"/>
<dbReference type="PANTHER" id="PTHR39084">
    <property type="entry name" value="MEMBRANE PROTEIN-RELATED"/>
    <property type="match status" value="1"/>
</dbReference>
<reference evidence="4 5" key="1">
    <citation type="submission" date="2017-04" db="EMBL/GenBank/DDBJ databases">
        <authorList>
            <person name="Afonso C.L."/>
            <person name="Miller P.J."/>
            <person name="Scott M.A."/>
            <person name="Spackman E."/>
            <person name="Goraichik I."/>
            <person name="Dimitrov K.M."/>
            <person name="Suarez D.L."/>
            <person name="Swayne D.E."/>
        </authorList>
    </citation>
    <scope>NUCLEOTIDE SEQUENCE [LARGE SCALE GENOMIC DNA]</scope>
    <source>
        <strain evidence="4 5">USBA 355</strain>
    </source>
</reference>
<dbReference type="AlphaFoldDB" id="A0A1Y6B723"/>
<feature type="transmembrane region" description="Helical" evidence="1">
    <location>
        <begin position="40"/>
        <end position="58"/>
    </location>
</feature>
<dbReference type="STRING" id="560819.SAMN05428998_101429"/>
<organism evidence="4 5">
    <name type="scientific">Tistlia consotensis USBA 355</name>
    <dbReference type="NCBI Taxonomy" id="560819"/>
    <lineage>
        <taxon>Bacteria</taxon>
        <taxon>Pseudomonadati</taxon>
        <taxon>Pseudomonadota</taxon>
        <taxon>Alphaproteobacteria</taxon>
        <taxon>Rhodospirillales</taxon>
        <taxon>Rhodovibrionaceae</taxon>
        <taxon>Tistlia</taxon>
    </lineage>
</organism>
<dbReference type="Pfam" id="PF02308">
    <property type="entry name" value="MgtC"/>
    <property type="match status" value="1"/>
</dbReference>
<feature type="transmembrane region" description="Helical" evidence="1">
    <location>
        <begin position="411"/>
        <end position="430"/>
    </location>
</feature>
<feature type="domain" description="MgtC/SapB/SrpB/YhiD N-terminal" evidence="2">
    <location>
        <begin position="12"/>
        <end position="137"/>
    </location>
</feature>
<feature type="transmembrane region" description="Helical" evidence="1">
    <location>
        <begin position="12"/>
        <end position="28"/>
    </location>
</feature>
<evidence type="ECO:0000313" key="4">
    <source>
        <dbReference type="EMBL" id="SME91702.1"/>
    </source>
</evidence>
<name>A0A1Y6B723_9PROT</name>
<feature type="transmembrane region" description="Helical" evidence="1">
    <location>
        <begin position="180"/>
        <end position="198"/>
    </location>
</feature>
<feature type="transmembrane region" description="Helical" evidence="1">
    <location>
        <begin position="278"/>
        <end position="298"/>
    </location>
</feature>
<accession>A0A1Y6B723</accession>
<keyword evidence="1" id="KW-0812">Transmembrane</keyword>
<keyword evidence="5" id="KW-1185">Reference proteome</keyword>
<evidence type="ECO:0000259" key="2">
    <source>
        <dbReference type="Pfam" id="PF02308"/>
    </source>
</evidence>
<dbReference type="InterPro" id="IPR025105">
    <property type="entry name" value="DUF4010"/>
</dbReference>